<dbReference type="GO" id="GO:0005737">
    <property type="term" value="C:cytoplasm"/>
    <property type="evidence" value="ECO:0007669"/>
    <property type="project" value="TreeGrafter"/>
</dbReference>
<dbReference type="SUPFAM" id="SSF63867">
    <property type="entry name" value="MoeA C-terminal domain-like"/>
    <property type="match status" value="1"/>
</dbReference>
<dbReference type="Gene3D" id="2.170.190.11">
    <property type="entry name" value="Molybdopterin biosynthesis moea protein, domain 3"/>
    <property type="match status" value="1"/>
</dbReference>
<dbReference type="Gene3D" id="2.40.340.10">
    <property type="entry name" value="MoeA, C-terminal, domain IV"/>
    <property type="match status" value="1"/>
</dbReference>
<evidence type="ECO:0000256" key="3">
    <source>
        <dbReference type="ARBA" id="ARBA00010763"/>
    </source>
</evidence>
<evidence type="ECO:0000313" key="12">
    <source>
        <dbReference type="Proteomes" id="UP000184010"/>
    </source>
</evidence>
<keyword evidence="9" id="KW-0479">Metal-binding</keyword>
<gene>
    <name evidence="11" type="ORF">SAMN02745215_01716</name>
</gene>
<dbReference type="SUPFAM" id="SSF63882">
    <property type="entry name" value="MoeA N-terminal region -like"/>
    <property type="match status" value="1"/>
</dbReference>
<proteinExistence type="inferred from homology"/>
<dbReference type="PANTHER" id="PTHR10192">
    <property type="entry name" value="MOLYBDOPTERIN BIOSYNTHESIS PROTEIN"/>
    <property type="match status" value="1"/>
</dbReference>
<feature type="domain" description="MoaB/Mog" evidence="10">
    <location>
        <begin position="183"/>
        <end position="324"/>
    </location>
</feature>
<dbReference type="GO" id="GO:0061599">
    <property type="term" value="F:molybdopterin molybdotransferase activity"/>
    <property type="evidence" value="ECO:0007669"/>
    <property type="project" value="UniProtKB-UniRule"/>
</dbReference>
<dbReference type="Pfam" id="PF03453">
    <property type="entry name" value="MoeA_N"/>
    <property type="match status" value="1"/>
</dbReference>
<dbReference type="InterPro" id="IPR036688">
    <property type="entry name" value="MoeA_C_domain_IV_sf"/>
</dbReference>
<dbReference type="Gene3D" id="3.40.980.10">
    <property type="entry name" value="MoaB/Mog-like domain"/>
    <property type="match status" value="1"/>
</dbReference>
<sequence length="418" mass="44590">MQTCDHPCSACQSRCHRQNTSAATKKDALAKLALAADFSLGVEQVPLAEALHRVIGQDVLAAWDSPVADYATHDGIAIVREEAGASVSALLAPDRFQIVGMGNVIPEPFDTVLAYELCSFQSDGSVRLLGLSEKGEGIIRRASSIRKGELVLGKGFLLEPRHLAILRYSGIEQVSVYCKPTAAIIPVGSDLTLPGITPAPGQYPEADGILVESVIRLCGGTARLRPPVQDDIAALKGAIQSELTACDMVVLIGGVGLGGEGYRDFSRAAVEDLGSVLVHGLSFGPGGKAALLGVIDNKPVIGIPGPPHAAILVTEELIPPIMELFLDIPCYERPVITAEAGVDISAKRTSDFFPRVRLSSDNGRYIANPVRMGDNIETFARAEGIARYRRGMEYPKGSPVEVELLYSEKQLSRQLTKE</sequence>
<protein>
    <recommendedName>
        <fullName evidence="5 9">Molybdopterin molybdenumtransferase</fullName>
        <ecNumber evidence="4 9">2.10.1.1</ecNumber>
    </recommendedName>
</protein>
<evidence type="ECO:0000256" key="2">
    <source>
        <dbReference type="ARBA" id="ARBA00005046"/>
    </source>
</evidence>
<dbReference type="InterPro" id="IPR036425">
    <property type="entry name" value="MoaB/Mog-like_dom_sf"/>
</dbReference>
<organism evidence="11 12">
    <name type="scientific">Desulfitobacterium chlororespirans DSM 11544</name>
    <dbReference type="NCBI Taxonomy" id="1121395"/>
    <lineage>
        <taxon>Bacteria</taxon>
        <taxon>Bacillati</taxon>
        <taxon>Bacillota</taxon>
        <taxon>Clostridia</taxon>
        <taxon>Eubacteriales</taxon>
        <taxon>Desulfitobacteriaceae</taxon>
        <taxon>Desulfitobacterium</taxon>
    </lineage>
</organism>
<dbReference type="STRING" id="1121395.SAMN02745215_01716"/>
<evidence type="ECO:0000256" key="9">
    <source>
        <dbReference type="RuleBase" id="RU365090"/>
    </source>
</evidence>
<keyword evidence="9" id="KW-0808">Transferase</keyword>
<dbReference type="GO" id="GO:0046872">
    <property type="term" value="F:metal ion binding"/>
    <property type="evidence" value="ECO:0007669"/>
    <property type="project" value="UniProtKB-UniRule"/>
</dbReference>
<accession>A0A1M7TB04</accession>
<dbReference type="Pfam" id="PF00994">
    <property type="entry name" value="MoCF_biosynth"/>
    <property type="match status" value="1"/>
</dbReference>
<evidence type="ECO:0000313" key="11">
    <source>
        <dbReference type="EMBL" id="SHN67883.1"/>
    </source>
</evidence>
<dbReference type="AlphaFoldDB" id="A0A1M7TB04"/>
<evidence type="ECO:0000256" key="6">
    <source>
        <dbReference type="ARBA" id="ARBA00022505"/>
    </source>
</evidence>
<comment type="cofactor">
    <cofactor evidence="9">
        <name>Mg(2+)</name>
        <dbReference type="ChEBI" id="CHEBI:18420"/>
    </cofactor>
</comment>
<evidence type="ECO:0000259" key="10">
    <source>
        <dbReference type="SMART" id="SM00852"/>
    </source>
</evidence>
<dbReference type="InterPro" id="IPR038987">
    <property type="entry name" value="MoeA-like"/>
</dbReference>
<dbReference type="InterPro" id="IPR036135">
    <property type="entry name" value="MoeA_linker/N_sf"/>
</dbReference>
<dbReference type="SUPFAM" id="SSF53218">
    <property type="entry name" value="Molybdenum cofactor biosynthesis proteins"/>
    <property type="match status" value="1"/>
</dbReference>
<reference evidence="12" key="1">
    <citation type="submission" date="2016-12" db="EMBL/GenBank/DDBJ databases">
        <authorList>
            <person name="Varghese N."/>
            <person name="Submissions S."/>
        </authorList>
    </citation>
    <scope>NUCLEOTIDE SEQUENCE [LARGE SCALE GENOMIC DNA]</scope>
    <source>
        <strain evidence="12">DSM 11544</strain>
    </source>
</reference>
<dbReference type="Gene3D" id="3.90.105.10">
    <property type="entry name" value="Molybdopterin biosynthesis moea protein, domain 2"/>
    <property type="match status" value="1"/>
</dbReference>
<evidence type="ECO:0000256" key="7">
    <source>
        <dbReference type="ARBA" id="ARBA00023150"/>
    </source>
</evidence>
<comment type="catalytic activity">
    <reaction evidence="8">
        <text>adenylyl-molybdopterin + molybdate = Mo-molybdopterin + AMP + H(+)</text>
        <dbReference type="Rhea" id="RHEA:35047"/>
        <dbReference type="ChEBI" id="CHEBI:15378"/>
        <dbReference type="ChEBI" id="CHEBI:36264"/>
        <dbReference type="ChEBI" id="CHEBI:62727"/>
        <dbReference type="ChEBI" id="CHEBI:71302"/>
        <dbReference type="ChEBI" id="CHEBI:456215"/>
        <dbReference type="EC" id="2.10.1.1"/>
    </reaction>
</comment>
<dbReference type="InterPro" id="IPR005110">
    <property type="entry name" value="MoeA_linker/N"/>
</dbReference>
<keyword evidence="12" id="KW-1185">Reference proteome</keyword>
<dbReference type="UniPathway" id="UPA00344"/>
<evidence type="ECO:0000256" key="1">
    <source>
        <dbReference type="ARBA" id="ARBA00002901"/>
    </source>
</evidence>
<evidence type="ECO:0000256" key="8">
    <source>
        <dbReference type="ARBA" id="ARBA00047317"/>
    </source>
</evidence>
<comment type="pathway">
    <text evidence="2 9">Cofactor biosynthesis; molybdopterin biosynthesis.</text>
</comment>
<dbReference type="EMBL" id="FRDN01000006">
    <property type="protein sequence ID" value="SHN67883.1"/>
    <property type="molecule type" value="Genomic_DNA"/>
</dbReference>
<dbReference type="Pfam" id="PF03454">
    <property type="entry name" value="MoeA_C"/>
    <property type="match status" value="1"/>
</dbReference>
<dbReference type="EC" id="2.10.1.1" evidence="4 9"/>
<keyword evidence="9" id="KW-0460">Magnesium</keyword>
<dbReference type="RefSeq" id="WP_072772212.1">
    <property type="nucleotide sequence ID" value="NZ_FRDN01000006.1"/>
</dbReference>
<dbReference type="Proteomes" id="UP000184010">
    <property type="component" value="Unassembled WGS sequence"/>
</dbReference>
<dbReference type="InterPro" id="IPR001453">
    <property type="entry name" value="MoaB/Mog_dom"/>
</dbReference>
<dbReference type="InterPro" id="IPR005111">
    <property type="entry name" value="MoeA_C_domain_IV"/>
</dbReference>
<keyword evidence="7 9" id="KW-0501">Molybdenum cofactor biosynthesis</keyword>
<comment type="similarity">
    <text evidence="3 9">Belongs to the MoeA family.</text>
</comment>
<dbReference type="SMART" id="SM00852">
    <property type="entry name" value="MoCF_biosynth"/>
    <property type="match status" value="1"/>
</dbReference>
<evidence type="ECO:0000256" key="4">
    <source>
        <dbReference type="ARBA" id="ARBA00013269"/>
    </source>
</evidence>
<keyword evidence="6 9" id="KW-0500">Molybdenum</keyword>
<evidence type="ECO:0000256" key="5">
    <source>
        <dbReference type="ARBA" id="ARBA00021108"/>
    </source>
</evidence>
<dbReference type="GO" id="GO:0006777">
    <property type="term" value="P:Mo-molybdopterin cofactor biosynthetic process"/>
    <property type="evidence" value="ECO:0007669"/>
    <property type="project" value="UniProtKB-UniRule"/>
</dbReference>
<name>A0A1M7TB04_9FIRM</name>
<comment type="function">
    <text evidence="1 9">Catalyzes the insertion of molybdate into adenylated molybdopterin with the concomitant release of AMP.</text>
</comment>
<dbReference type="PANTHER" id="PTHR10192:SF5">
    <property type="entry name" value="GEPHYRIN"/>
    <property type="match status" value="1"/>
</dbReference>